<dbReference type="HOGENOM" id="CLU_3253682_0_0_9"/>
<evidence type="ECO:0000313" key="1">
    <source>
        <dbReference type="EMBL" id="EON71760.1"/>
    </source>
</evidence>
<proteinExistence type="predicted"/>
<name>R7ZC75_LYSSH</name>
<dbReference type="PATRIC" id="fig|1285586.5.peg.3026"/>
<reference evidence="1 2" key="1">
    <citation type="submission" date="2013-04" db="EMBL/GenBank/DDBJ databases">
        <title>Draft genome of the heavy metal tolerant bacterium Lysinibacillus sphaericus strain OT4b.31.</title>
        <authorList>
            <person name="Pena-Montenegro T.D."/>
            <person name="Dussan J."/>
        </authorList>
    </citation>
    <scope>NUCLEOTIDE SEQUENCE [LARGE SCALE GENOMIC DNA]</scope>
    <source>
        <strain evidence="1 2">OT4b.31</strain>
    </source>
</reference>
<dbReference type="InterPro" id="IPR018680">
    <property type="entry name" value="DUF2164"/>
</dbReference>
<evidence type="ECO:0000313" key="2">
    <source>
        <dbReference type="Proteomes" id="UP000013911"/>
    </source>
</evidence>
<comment type="caution">
    <text evidence="1">The sequence shown here is derived from an EMBL/GenBank/DDBJ whole genome shotgun (WGS) entry which is preliminary data.</text>
</comment>
<dbReference type="AlphaFoldDB" id="R7ZC75"/>
<dbReference type="Pfam" id="PF09932">
    <property type="entry name" value="DUF2164"/>
    <property type="match status" value="1"/>
</dbReference>
<protein>
    <submittedName>
        <fullName evidence="1">Uncharacterized protein</fullName>
    </submittedName>
</protein>
<dbReference type="eggNOG" id="COG5460">
    <property type="taxonomic scope" value="Bacteria"/>
</dbReference>
<accession>R7ZC75</accession>
<dbReference type="Proteomes" id="UP000013911">
    <property type="component" value="Unassembled WGS sequence"/>
</dbReference>
<organism evidence="1 2">
    <name type="scientific">Lysinibacillus sphaericus OT4b.31</name>
    <dbReference type="NCBI Taxonomy" id="1285586"/>
    <lineage>
        <taxon>Bacteria</taxon>
        <taxon>Bacillati</taxon>
        <taxon>Bacillota</taxon>
        <taxon>Bacilli</taxon>
        <taxon>Bacillales</taxon>
        <taxon>Bacillaceae</taxon>
        <taxon>Lysinibacillus</taxon>
    </lineage>
</organism>
<sequence>MKEYVAPHIYNAAIADAKYVMERQFASIEDELAALERPLKIK</sequence>
<gene>
    <name evidence="1" type="ORF">H131_14793</name>
</gene>
<dbReference type="EMBL" id="AQPX01000021">
    <property type="protein sequence ID" value="EON71760.1"/>
    <property type="molecule type" value="Genomic_DNA"/>
</dbReference>